<evidence type="ECO:0000313" key="8">
    <source>
        <dbReference type="Proteomes" id="UP000324800"/>
    </source>
</evidence>
<keyword evidence="4" id="KW-0067">ATP-binding</keyword>
<dbReference type="GO" id="GO:0005737">
    <property type="term" value="C:cytoplasm"/>
    <property type="evidence" value="ECO:0007669"/>
    <property type="project" value="TreeGrafter"/>
</dbReference>
<accession>A0A5J4WJ89</accession>
<feature type="compositionally biased region" description="Basic and acidic residues" evidence="5">
    <location>
        <begin position="345"/>
        <end position="356"/>
    </location>
</feature>
<comment type="caution">
    <text evidence="7">The sequence shown here is derived from an EMBL/GenBank/DDBJ whole genome shotgun (WGS) entry which is preliminary data.</text>
</comment>
<feature type="compositionally biased region" description="Polar residues" evidence="5">
    <location>
        <begin position="437"/>
        <end position="452"/>
    </location>
</feature>
<feature type="compositionally biased region" description="Basic residues" evidence="5">
    <location>
        <begin position="582"/>
        <end position="596"/>
    </location>
</feature>
<dbReference type="InterPro" id="IPR000719">
    <property type="entry name" value="Prot_kinase_dom"/>
</dbReference>
<dbReference type="GO" id="GO:0005524">
    <property type="term" value="F:ATP binding"/>
    <property type="evidence" value="ECO:0007669"/>
    <property type="project" value="UniProtKB-KW"/>
</dbReference>
<name>A0A5J4WJ89_9EUKA</name>
<feature type="compositionally biased region" description="Basic and acidic residues" evidence="5">
    <location>
        <begin position="453"/>
        <end position="468"/>
    </location>
</feature>
<feature type="compositionally biased region" description="Acidic residues" evidence="5">
    <location>
        <begin position="635"/>
        <end position="668"/>
    </location>
</feature>
<dbReference type="InterPro" id="IPR050538">
    <property type="entry name" value="MAP_kinase_kinase_kinase"/>
</dbReference>
<dbReference type="SMART" id="SM00220">
    <property type="entry name" value="S_TKc"/>
    <property type="match status" value="1"/>
</dbReference>
<feature type="compositionally biased region" description="Basic and acidic residues" evidence="5">
    <location>
        <begin position="509"/>
        <end position="518"/>
    </location>
</feature>
<dbReference type="InterPro" id="IPR011989">
    <property type="entry name" value="ARM-like"/>
</dbReference>
<dbReference type="SUPFAM" id="SSF48371">
    <property type="entry name" value="ARM repeat"/>
    <property type="match status" value="2"/>
</dbReference>
<dbReference type="InterPro" id="IPR011009">
    <property type="entry name" value="Kinase-like_dom_sf"/>
</dbReference>
<dbReference type="SUPFAM" id="SSF56112">
    <property type="entry name" value="Protein kinase-like (PK-like)"/>
    <property type="match status" value="1"/>
</dbReference>
<evidence type="ECO:0000256" key="1">
    <source>
        <dbReference type="ARBA" id="ARBA00022679"/>
    </source>
</evidence>
<feature type="domain" description="Protein kinase" evidence="6">
    <location>
        <begin position="17"/>
        <end position="270"/>
    </location>
</feature>
<feature type="compositionally biased region" description="Polar residues" evidence="5">
    <location>
        <begin position="734"/>
        <end position="743"/>
    </location>
</feature>
<feature type="region of interest" description="Disordered" evidence="5">
    <location>
        <begin position="734"/>
        <end position="804"/>
    </location>
</feature>
<gene>
    <name evidence="7" type="ORF">EZS28_009672</name>
</gene>
<feature type="compositionally biased region" description="Low complexity" evidence="5">
    <location>
        <begin position="772"/>
        <end position="784"/>
    </location>
</feature>
<reference evidence="7 8" key="1">
    <citation type="submission" date="2019-03" db="EMBL/GenBank/DDBJ databases">
        <title>Single cell metagenomics reveals metabolic interactions within the superorganism composed of flagellate Streblomastix strix and complex community of Bacteroidetes bacteria on its surface.</title>
        <authorList>
            <person name="Treitli S.C."/>
            <person name="Kolisko M."/>
            <person name="Husnik F."/>
            <person name="Keeling P."/>
            <person name="Hampl V."/>
        </authorList>
    </citation>
    <scope>NUCLEOTIDE SEQUENCE [LARGE SCALE GENOMIC DNA]</scope>
    <source>
        <strain evidence="7">ST1C</strain>
    </source>
</reference>
<dbReference type="Gene3D" id="1.10.510.10">
    <property type="entry name" value="Transferase(Phosphotransferase) domain 1"/>
    <property type="match status" value="1"/>
</dbReference>
<feature type="region of interest" description="Disordered" evidence="5">
    <location>
        <begin position="345"/>
        <end position="374"/>
    </location>
</feature>
<dbReference type="InterPro" id="IPR016024">
    <property type="entry name" value="ARM-type_fold"/>
</dbReference>
<feature type="compositionally biased region" description="Acidic residues" evidence="5">
    <location>
        <begin position="469"/>
        <end position="482"/>
    </location>
</feature>
<evidence type="ECO:0000256" key="4">
    <source>
        <dbReference type="ARBA" id="ARBA00022840"/>
    </source>
</evidence>
<dbReference type="EMBL" id="SNRW01001845">
    <property type="protein sequence ID" value="KAA6394803.1"/>
    <property type="molecule type" value="Genomic_DNA"/>
</dbReference>
<dbReference type="GO" id="GO:0004709">
    <property type="term" value="F:MAP kinase kinase kinase activity"/>
    <property type="evidence" value="ECO:0007669"/>
    <property type="project" value="TreeGrafter"/>
</dbReference>
<dbReference type="Proteomes" id="UP000324800">
    <property type="component" value="Unassembled WGS sequence"/>
</dbReference>
<dbReference type="CDD" id="cd06627">
    <property type="entry name" value="STKc_Cdc7_like"/>
    <property type="match status" value="1"/>
</dbReference>
<feature type="compositionally biased region" description="Low complexity" evidence="5">
    <location>
        <begin position="791"/>
        <end position="804"/>
    </location>
</feature>
<dbReference type="PROSITE" id="PS50011">
    <property type="entry name" value="PROTEIN_KINASE_DOM"/>
    <property type="match status" value="1"/>
</dbReference>
<protein>
    <submittedName>
        <fullName evidence="7">Putative Cytokinesis protein sepH</fullName>
    </submittedName>
</protein>
<feature type="compositionally biased region" description="Acidic residues" evidence="5">
    <location>
        <begin position="358"/>
        <end position="374"/>
    </location>
</feature>
<keyword evidence="1" id="KW-0808">Transferase</keyword>
<feature type="compositionally biased region" description="Low complexity" evidence="5">
    <location>
        <begin position="519"/>
        <end position="533"/>
    </location>
</feature>
<dbReference type="Gene3D" id="1.25.10.10">
    <property type="entry name" value="Leucine-rich Repeat Variant"/>
    <property type="match status" value="2"/>
</dbReference>
<evidence type="ECO:0000256" key="3">
    <source>
        <dbReference type="ARBA" id="ARBA00022777"/>
    </source>
</evidence>
<evidence type="ECO:0000256" key="2">
    <source>
        <dbReference type="ARBA" id="ARBA00022741"/>
    </source>
</evidence>
<dbReference type="InterPro" id="IPR008271">
    <property type="entry name" value="Ser/Thr_kinase_AS"/>
</dbReference>
<evidence type="ECO:0000259" key="6">
    <source>
        <dbReference type="PROSITE" id="PS50011"/>
    </source>
</evidence>
<feature type="region of interest" description="Disordered" evidence="5">
    <location>
        <begin position="437"/>
        <end position="685"/>
    </location>
</feature>
<feature type="compositionally biased region" description="Low complexity" evidence="5">
    <location>
        <begin position="597"/>
        <end position="608"/>
    </location>
</feature>
<proteinExistence type="predicted"/>
<organism evidence="7 8">
    <name type="scientific">Streblomastix strix</name>
    <dbReference type="NCBI Taxonomy" id="222440"/>
    <lineage>
        <taxon>Eukaryota</taxon>
        <taxon>Metamonada</taxon>
        <taxon>Preaxostyla</taxon>
        <taxon>Oxymonadida</taxon>
        <taxon>Streblomastigidae</taxon>
        <taxon>Streblomastix</taxon>
    </lineage>
</organism>
<dbReference type="PANTHER" id="PTHR48016:SF4">
    <property type="entry name" value="PROTEIN KINASE DOMAIN-CONTAINING PROTEIN"/>
    <property type="match status" value="1"/>
</dbReference>
<dbReference type="PROSITE" id="PS00108">
    <property type="entry name" value="PROTEIN_KINASE_ST"/>
    <property type="match status" value="1"/>
</dbReference>
<evidence type="ECO:0000256" key="5">
    <source>
        <dbReference type="SAM" id="MobiDB-lite"/>
    </source>
</evidence>
<feature type="compositionally biased region" description="Polar residues" evidence="5">
    <location>
        <begin position="616"/>
        <end position="628"/>
    </location>
</feature>
<keyword evidence="2" id="KW-0547">Nucleotide-binding</keyword>
<dbReference type="PANTHER" id="PTHR48016">
    <property type="entry name" value="MAP KINASE KINASE KINASE SSK2-RELATED-RELATED"/>
    <property type="match status" value="1"/>
</dbReference>
<dbReference type="Pfam" id="PF00069">
    <property type="entry name" value="Pkinase"/>
    <property type="match status" value="1"/>
</dbReference>
<evidence type="ECO:0000313" key="7">
    <source>
        <dbReference type="EMBL" id="KAA6394803.1"/>
    </source>
</evidence>
<keyword evidence="3" id="KW-0418">Kinase</keyword>
<sequence>MSSTNAAGPQIRQIGNYQVGEIIGRGAAGTVYKAVNLLTGKFVAIKQISATNFAEVETVEAEIALLKLLKHPNIVKYIETLRTDENLNIVTEYVENGSLQHLVKKFGRLLEQLVQMITINTLNGLIFLHDQGVIHRDIKGANILVADMCGHVKLADFGVSIKASEMTKEGADENVAGTPYWMAPEVIKLKGASQKSDIWSLGCTILEMLTGDPPYFNIPPLSALYRIDQDDHPPLPSGISPALEDFLLKCFKKEPELRASGKQLMQHHWLSRRGLGPILNNPSQIQSNQQGINAISSSGGQGRGMNLNKRKGSGMQGQYKIGVQALIQQQDGDAEEIMRKQERIKGYRDEFERGSPLDDNDNDNETIKFDDDDDQMSVYSLSQQGKALLPSPSQGKVQQLRNSAAFKIRLLAVQNLEGYQEKDDDFNEFDDLEQIKSSRSYNKQTKQGQLSKVDSKKLRKGDLNSYRENEEDDTIEFDDDDKGVEQSLNKIQEKQKQKQKQKHSPLNSKQKDRNEDKSNSSSLQQKKQSKLQQIGNQIEDNDEDGLQSVNWDEYDRKVKTKSFTDLFDKKLEVNKAGGTAKKVVKSNKKKKKKKGSKYNSKQGSGKSNDTSDDLSDITNSSDLSLSDINTQSDSSETETDEQSEEEQTNEDEDQNEDEEDWFDDDFQDDQNQWENANNNGPDPMNELEVAKRMALATQRDEVIQQIQQIDEGVQQAFETSSRLKNNIANVHNLQESQNSGKQQQLRKRSTDAQTQSVRVKKNVDIGTKNATQSEQNQQSSPQNNKPTFQLINDPTPTTPKKNKSITTNITTHQQSLLQLIKDDKETLVRIYENLAQYAQRTSELLTRSPVLKDELIVLHGLIPLMEMLELDDMHVQAAAIQLTNVFVDRHQKLQETVCLIGMLPAVLMKGGRNQDIQIRTEIAALLYRMLCGTEMTINTIISARCLPYLCSMIDCDISVKGDAQHQVQELLYATIRNIHLILRKKSNNQQDLEGQQQQFGLTINSGAGGGAVNVGLSATETLRMVVDIISIFASSNRSVSVDVASEELIRPLLVLIPKINDEKLSLSLITSIRFVAQNQLSMKILEDLGTIPKLVEFFNIFSQSRKIQNQLVQATYYLSQLSHRRTELFAEAGAIPILQGFVQSNSQLTQFVIDYLLTVPSCGPRGRQKLWEADGVNFLLGLLTNSQFEYLTESVYEALHKWMRVDGHVGKEMSKPENAPRLLYPFIRSDKKRLTSNDLQNLLQALFDMISQSSALADAVGANEDFWRKLVSYFGDRDFTSSALLENVGVKMMIELFKHNQEPKLLIHKFKLVPIVEKLCERTHLIVVQLANKLLLSFRACEII</sequence>